<dbReference type="SUPFAM" id="SSF46894">
    <property type="entry name" value="C-terminal effector domain of the bipartite response regulators"/>
    <property type="match status" value="1"/>
</dbReference>
<accession>E8N299</accession>
<evidence type="ECO:0000259" key="1">
    <source>
        <dbReference type="PROSITE" id="PS50043"/>
    </source>
</evidence>
<dbReference type="PRINTS" id="PR00038">
    <property type="entry name" value="HTHLUXR"/>
</dbReference>
<dbReference type="RefSeq" id="WP_013561387.1">
    <property type="nucleotide sequence ID" value="NC_014960.1"/>
</dbReference>
<dbReference type="CDD" id="cd06170">
    <property type="entry name" value="LuxR_C_like"/>
    <property type="match status" value="1"/>
</dbReference>
<reference evidence="2 3" key="1">
    <citation type="submission" date="2010-12" db="EMBL/GenBank/DDBJ databases">
        <title>Whole genome sequence of Anaerolinea thermophila UNI-1.</title>
        <authorList>
            <person name="Narita-Yamada S."/>
            <person name="Kishi E."/>
            <person name="Watanabe Y."/>
            <person name="Takasaki K."/>
            <person name="Ankai A."/>
            <person name="Oguchi A."/>
            <person name="Fukui S."/>
            <person name="Takahashi M."/>
            <person name="Yashiro I."/>
            <person name="Hosoyama A."/>
            <person name="Sekiguchi Y."/>
            <person name="Hanada S."/>
            <person name="Fujita N."/>
        </authorList>
    </citation>
    <scope>NUCLEOTIDE SEQUENCE [LARGE SCALE GENOMIC DNA]</scope>
    <source>
        <strain evidence="3">DSM 14523 / JCM 11388 / NBRC 100420 / UNI-1</strain>
    </source>
</reference>
<dbReference type="PROSITE" id="PS00622">
    <property type="entry name" value="HTH_LUXR_1"/>
    <property type="match status" value="1"/>
</dbReference>
<dbReference type="GO" id="GO:0003677">
    <property type="term" value="F:DNA binding"/>
    <property type="evidence" value="ECO:0007669"/>
    <property type="project" value="InterPro"/>
</dbReference>
<dbReference type="GO" id="GO:0006355">
    <property type="term" value="P:regulation of DNA-templated transcription"/>
    <property type="evidence" value="ECO:0007669"/>
    <property type="project" value="InterPro"/>
</dbReference>
<organism evidence="2 3">
    <name type="scientific">Anaerolinea thermophila (strain DSM 14523 / JCM 11388 / NBRC 100420 / UNI-1)</name>
    <dbReference type="NCBI Taxonomy" id="926569"/>
    <lineage>
        <taxon>Bacteria</taxon>
        <taxon>Bacillati</taxon>
        <taxon>Chloroflexota</taxon>
        <taxon>Anaerolineae</taxon>
        <taxon>Anaerolineales</taxon>
        <taxon>Anaerolineaceae</taxon>
        <taxon>Anaerolinea</taxon>
    </lineage>
</organism>
<sequence>MELPNNEPLSEREIEILRLVATGASNKEIAQALSISPNTVKVHLRNIFAKIGVVSRTEATLYAIRNGITPPGFSLPETSPAEEEVPPESPLQVAALTREVEAPLPARRTLNRWALAGAALLILLLAGALVWNLTRPAASTPTPASTQTTPVAPPRWAVLKELPEARAGMAAIAFNERLYLFGGETETGISNDTLAYDPATDTWQALSGKPTAVSQIAAARLGEQIYLPGGMTAAQRPISALEVYSPLTDSWQSRAPLPQALAGYALTAFEGNLYLFGGWDGKTPSSAVYAYDPETNRWEERTPLPSPRVFAAAIAVEGRILLFGGSDGSQPLDEVWAYHPARESGGGTVWEALPAMPAPRAQMSAVGLINSIYLLGGISSNDEGNLPNWVFTPADGLWQALEPAPAPLGEQGVAVTYGNYLHIFGGKSGQTLQRTHLSYQALYTVAIPFIVDDTP</sequence>
<dbReference type="Pfam" id="PF00196">
    <property type="entry name" value="GerE"/>
    <property type="match status" value="1"/>
</dbReference>
<proteinExistence type="predicted"/>
<dbReference type="InterPro" id="IPR036388">
    <property type="entry name" value="WH-like_DNA-bd_sf"/>
</dbReference>
<name>E8N299_ANATU</name>
<dbReference type="AlphaFoldDB" id="E8N299"/>
<dbReference type="PANTHER" id="PTHR45632">
    <property type="entry name" value="LD33804P"/>
    <property type="match status" value="1"/>
</dbReference>
<dbReference type="SUPFAM" id="SSF117281">
    <property type="entry name" value="Kelch motif"/>
    <property type="match status" value="2"/>
</dbReference>
<dbReference type="Pfam" id="PF24681">
    <property type="entry name" value="Kelch_KLHDC2_KLHL20_DRC7"/>
    <property type="match status" value="1"/>
</dbReference>
<dbReference type="HOGENOM" id="CLU_592854_0_0_0"/>
<evidence type="ECO:0000313" key="3">
    <source>
        <dbReference type="Proteomes" id="UP000008922"/>
    </source>
</evidence>
<dbReference type="InterPro" id="IPR016032">
    <property type="entry name" value="Sig_transdc_resp-reg_C-effctor"/>
</dbReference>
<dbReference type="InParanoid" id="E8N299"/>
<dbReference type="Pfam" id="PF01344">
    <property type="entry name" value="Kelch_1"/>
    <property type="match status" value="2"/>
</dbReference>
<dbReference type="InterPro" id="IPR000792">
    <property type="entry name" value="Tscrpt_reg_LuxR_C"/>
</dbReference>
<protein>
    <submittedName>
        <fullName evidence="2">LysR family transcriptional regulator</fullName>
    </submittedName>
</protein>
<dbReference type="KEGG" id="atm:ANT_30200"/>
<dbReference type="eggNOG" id="COG3055">
    <property type="taxonomic scope" value="Bacteria"/>
</dbReference>
<dbReference type="Gene3D" id="2.120.10.80">
    <property type="entry name" value="Kelch-type beta propeller"/>
    <property type="match status" value="2"/>
</dbReference>
<dbReference type="SMART" id="SM00612">
    <property type="entry name" value="Kelch"/>
    <property type="match status" value="5"/>
</dbReference>
<dbReference type="eggNOG" id="COG2197">
    <property type="taxonomic scope" value="Bacteria"/>
</dbReference>
<feature type="domain" description="HTH luxR-type" evidence="1">
    <location>
        <begin position="2"/>
        <end position="67"/>
    </location>
</feature>
<dbReference type="PROSITE" id="PS50043">
    <property type="entry name" value="HTH_LUXR_2"/>
    <property type="match status" value="1"/>
</dbReference>
<dbReference type="InterPro" id="IPR015915">
    <property type="entry name" value="Kelch-typ_b-propeller"/>
</dbReference>
<dbReference type="SMART" id="SM00421">
    <property type="entry name" value="HTH_LUXR"/>
    <property type="match status" value="1"/>
</dbReference>
<dbReference type="Gene3D" id="1.10.10.10">
    <property type="entry name" value="Winged helix-like DNA-binding domain superfamily/Winged helix DNA-binding domain"/>
    <property type="match status" value="1"/>
</dbReference>
<dbReference type="Proteomes" id="UP000008922">
    <property type="component" value="Chromosome"/>
</dbReference>
<dbReference type="STRING" id="926569.ANT_30200"/>
<keyword evidence="3" id="KW-1185">Reference proteome</keyword>
<dbReference type="InterPro" id="IPR006652">
    <property type="entry name" value="Kelch_1"/>
</dbReference>
<gene>
    <name evidence="2" type="ordered locus">ANT_30200</name>
</gene>
<dbReference type="EMBL" id="AP012029">
    <property type="protein sequence ID" value="BAJ65046.1"/>
    <property type="molecule type" value="Genomic_DNA"/>
</dbReference>
<evidence type="ECO:0000313" key="2">
    <source>
        <dbReference type="EMBL" id="BAJ65046.1"/>
    </source>
</evidence>
<dbReference type="OrthoDB" id="1806906at2"/>